<accession>A0AAD7KB13</accession>
<evidence type="ECO:0000313" key="1">
    <source>
        <dbReference type="EMBL" id="KAJ7779377.1"/>
    </source>
</evidence>
<sequence length="60" mass="6936">MTRSSMSPRQCHAFRLVPIASVLPTIYNGALWRFVSTRALSLRCPLQFLCWIQQPLLCTR</sequence>
<evidence type="ECO:0000313" key="2">
    <source>
        <dbReference type="Proteomes" id="UP001215280"/>
    </source>
</evidence>
<proteinExistence type="predicted"/>
<reference evidence="1" key="1">
    <citation type="submission" date="2023-03" db="EMBL/GenBank/DDBJ databases">
        <title>Massive genome expansion in bonnet fungi (Mycena s.s.) driven by repeated elements and novel gene families across ecological guilds.</title>
        <authorList>
            <consortium name="Lawrence Berkeley National Laboratory"/>
            <person name="Harder C.B."/>
            <person name="Miyauchi S."/>
            <person name="Viragh M."/>
            <person name="Kuo A."/>
            <person name="Thoen E."/>
            <person name="Andreopoulos B."/>
            <person name="Lu D."/>
            <person name="Skrede I."/>
            <person name="Drula E."/>
            <person name="Henrissat B."/>
            <person name="Morin E."/>
            <person name="Kohler A."/>
            <person name="Barry K."/>
            <person name="LaButti K."/>
            <person name="Morin E."/>
            <person name="Salamov A."/>
            <person name="Lipzen A."/>
            <person name="Mereny Z."/>
            <person name="Hegedus B."/>
            <person name="Baldrian P."/>
            <person name="Stursova M."/>
            <person name="Weitz H."/>
            <person name="Taylor A."/>
            <person name="Grigoriev I.V."/>
            <person name="Nagy L.G."/>
            <person name="Martin F."/>
            <person name="Kauserud H."/>
        </authorList>
    </citation>
    <scope>NUCLEOTIDE SEQUENCE</scope>
    <source>
        <strain evidence="1">CBHHK188m</strain>
    </source>
</reference>
<organism evidence="1 2">
    <name type="scientific">Mycena maculata</name>
    <dbReference type="NCBI Taxonomy" id="230809"/>
    <lineage>
        <taxon>Eukaryota</taxon>
        <taxon>Fungi</taxon>
        <taxon>Dikarya</taxon>
        <taxon>Basidiomycota</taxon>
        <taxon>Agaricomycotina</taxon>
        <taxon>Agaricomycetes</taxon>
        <taxon>Agaricomycetidae</taxon>
        <taxon>Agaricales</taxon>
        <taxon>Marasmiineae</taxon>
        <taxon>Mycenaceae</taxon>
        <taxon>Mycena</taxon>
    </lineage>
</organism>
<keyword evidence="2" id="KW-1185">Reference proteome</keyword>
<dbReference type="EMBL" id="JARJLG010000007">
    <property type="protein sequence ID" value="KAJ7779377.1"/>
    <property type="molecule type" value="Genomic_DNA"/>
</dbReference>
<protein>
    <submittedName>
        <fullName evidence="1">Uncharacterized protein</fullName>
    </submittedName>
</protein>
<dbReference type="AlphaFoldDB" id="A0AAD7KB13"/>
<name>A0AAD7KB13_9AGAR</name>
<gene>
    <name evidence="1" type="ORF">DFH07DRAFT_1055966</name>
</gene>
<dbReference type="Proteomes" id="UP001215280">
    <property type="component" value="Unassembled WGS sequence"/>
</dbReference>
<comment type="caution">
    <text evidence="1">The sequence shown here is derived from an EMBL/GenBank/DDBJ whole genome shotgun (WGS) entry which is preliminary data.</text>
</comment>